<dbReference type="EC" id="3.2.1.-" evidence="6"/>
<dbReference type="EMBL" id="SJPY01000001">
    <property type="protein sequence ID" value="TWU45377.1"/>
    <property type="molecule type" value="Genomic_DNA"/>
</dbReference>
<evidence type="ECO:0000313" key="7">
    <source>
        <dbReference type="Proteomes" id="UP000315471"/>
    </source>
</evidence>
<evidence type="ECO:0000256" key="2">
    <source>
        <dbReference type="ARBA" id="ARBA00022801"/>
    </source>
</evidence>
<dbReference type="GO" id="GO:0004135">
    <property type="term" value="F:amylo-alpha-1,6-glucosidase activity"/>
    <property type="evidence" value="ECO:0007669"/>
    <property type="project" value="InterPro"/>
</dbReference>
<evidence type="ECO:0000313" key="6">
    <source>
        <dbReference type="EMBL" id="TWU45377.1"/>
    </source>
</evidence>
<dbReference type="InterPro" id="IPR048650">
    <property type="entry name" value="ISOA1-3-like_C"/>
</dbReference>
<dbReference type="InterPro" id="IPR013780">
    <property type="entry name" value="Glyco_hydro_b"/>
</dbReference>
<dbReference type="SUPFAM" id="SSF51445">
    <property type="entry name" value="(Trans)glycosidases"/>
    <property type="match status" value="1"/>
</dbReference>
<dbReference type="InterPro" id="IPR004193">
    <property type="entry name" value="Glyco_hydro_13_N"/>
</dbReference>
<dbReference type="InterPro" id="IPR006047">
    <property type="entry name" value="GH13_cat_dom"/>
</dbReference>
<accession>A0A5C6EBQ7</accession>
<dbReference type="GO" id="GO:0005980">
    <property type="term" value="P:glycogen catabolic process"/>
    <property type="evidence" value="ECO:0007669"/>
    <property type="project" value="InterPro"/>
</dbReference>
<protein>
    <submittedName>
        <fullName evidence="6">Glycogen debranching enzyme</fullName>
        <ecNumber evidence="6">3.2.1.-</ecNumber>
    </submittedName>
</protein>
<dbReference type="Gene3D" id="2.60.40.10">
    <property type="entry name" value="Immunoglobulins"/>
    <property type="match status" value="1"/>
</dbReference>
<proteinExistence type="inferred from homology"/>
<keyword evidence="2 6" id="KW-0378">Hydrolase</keyword>
<comment type="similarity">
    <text evidence="1">Belongs to the glycosyl hydrolase 13 family.</text>
</comment>
<dbReference type="InterPro" id="IPR044505">
    <property type="entry name" value="GlgX_Isoamylase_N_E_set"/>
</dbReference>
<dbReference type="Proteomes" id="UP000315471">
    <property type="component" value="Unassembled WGS sequence"/>
</dbReference>
<dbReference type="PANTHER" id="PTHR43002">
    <property type="entry name" value="GLYCOGEN DEBRANCHING ENZYME"/>
    <property type="match status" value="1"/>
</dbReference>
<gene>
    <name evidence="6" type="primary">glgX_2</name>
    <name evidence="6" type="ORF">Q31b_05490</name>
</gene>
<dbReference type="CDD" id="cd11326">
    <property type="entry name" value="AmyAc_Glg_debranch"/>
    <property type="match status" value="1"/>
</dbReference>
<keyword evidence="3" id="KW-0809">Transit peptide</keyword>
<sequence length="693" mass="78579">MTSDIGKGTSYPLGATLTASGVNFSVHSKSCSAMELLLFDHVDDIKPARVIRLDGDTNRTFHYWHVHVNGARAGQVYAYRCDGAYLPEHGMRFDNQKILLDPYGRAVAVPRLYDREAAARPGDNTPYAMKSVVADLSLYDWEGDAPLRHPFNKTIIYEMHVGGFTQHPTSGVSENMRGTYRGLIEKIPYLKDLGITAVELLPVFQFDPQEAPPGLTNYWGYNPVSFFTPHLGYGSTQSPIEVLDEFRDMVKALHRADIEVLLDVVYNHTAEGGDNGPTFCFRGLENPAYYILESRPPEAKNRSHYANFSGCGNTLNGNHAVVRRMILSSLRYWVEEMHVDGFRFDLASVLSRDTEGHPQADPPILWDIETDPVLSGTKLIAEAWDAAGLYQVGSFFGDHWKEWNGRFRDDVRSFVKGDPGKTGTYAKRFLASPDIYGYRNREPEQSINFVTSHDGFTLNDLVSYNTKHNEANLEGNRDGHNENLSWNCGVEGPTDDPAVERLRIKQIKNFLTINVLAFGVPMILMGDEVRRTQLGNNNAYCQDNEISWFDWSRLTQHADIHRFLKKLIQYRKSLPARKDTKLSLNEVIARAKVRWHGPVLDHPDWSQDSRTVAFTIETPDKWYHLIFNAYWEPIHFELPRVPAAFKDWNRHIDTHEPSPGDIGIAVPVSGRRFYAVQERSTVVLTANRKSISG</sequence>
<dbReference type="NCBIfam" id="TIGR02100">
    <property type="entry name" value="glgX_debranch"/>
    <property type="match status" value="1"/>
</dbReference>
<evidence type="ECO:0000256" key="3">
    <source>
        <dbReference type="ARBA" id="ARBA00022946"/>
    </source>
</evidence>
<name>A0A5C6EBQ7_9BACT</name>
<dbReference type="InterPro" id="IPR014756">
    <property type="entry name" value="Ig_E-set"/>
</dbReference>
<organism evidence="6 7">
    <name type="scientific">Novipirellula aureliae</name>
    <dbReference type="NCBI Taxonomy" id="2527966"/>
    <lineage>
        <taxon>Bacteria</taxon>
        <taxon>Pseudomonadati</taxon>
        <taxon>Planctomycetota</taxon>
        <taxon>Planctomycetia</taxon>
        <taxon>Pirellulales</taxon>
        <taxon>Pirellulaceae</taxon>
        <taxon>Novipirellula</taxon>
    </lineage>
</organism>
<dbReference type="CDD" id="cd02856">
    <property type="entry name" value="E_set_GDE_Isoamylase_N"/>
    <property type="match status" value="1"/>
</dbReference>
<keyword evidence="4 6" id="KW-0326">Glycosidase</keyword>
<dbReference type="GO" id="GO:0019156">
    <property type="term" value="F:isoamylase activity"/>
    <property type="evidence" value="ECO:0007669"/>
    <property type="project" value="UniProtKB-ARBA"/>
</dbReference>
<dbReference type="Pfam" id="PF21156">
    <property type="entry name" value="ISOA1-3_C"/>
    <property type="match status" value="1"/>
</dbReference>
<evidence type="ECO:0000259" key="5">
    <source>
        <dbReference type="SMART" id="SM00642"/>
    </source>
</evidence>
<evidence type="ECO:0000256" key="1">
    <source>
        <dbReference type="ARBA" id="ARBA00008061"/>
    </source>
</evidence>
<reference evidence="6 7" key="1">
    <citation type="submission" date="2019-02" db="EMBL/GenBank/DDBJ databases">
        <title>Deep-cultivation of Planctomycetes and their phenomic and genomic characterization uncovers novel biology.</title>
        <authorList>
            <person name="Wiegand S."/>
            <person name="Jogler M."/>
            <person name="Boedeker C."/>
            <person name="Pinto D."/>
            <person name="Vollmers J."/>
            <person name="Rivas-Marin E."/>
            <person name="Kohn T."/>
            <person name="Peeters S.H."/>
            <person name="Heuer A."/>
            <person name="Rast P."/>
            <person name="Oberbeckmann S."/>
            <person name="Bunk B."/>
            <person name="Jeske O."/>
            <person name="Meyerdierks A."/>
            <person name="Storesund J.E."/>
            <person name="Kallscheuer N."/>
            <person name="Luecker S."/>
            <person name="Lage O.M."/>
            <person name="Pohl T."/>
            <person name="Merkel B.J."/>
            <person name="Hornburger P."/>
            <person name="Mueller R.-W."/>
            <person name="Bruemmer F."/>
            <person name="Labrenz M."/>
            <person name="Spormann A.M."/>
            <person name="Op Den Camp H."/>
            <person name="Overmann J."/>
            <person name="Amann R."/>
            <person name="Jetten M.S.M."/>
            <person name="Mascher T."/>
            <person name="Medema M.H."/>
            <person name="Devos D.P."/>
            <person name="Kaster A.-K."/>
            <person name="Ovreas L."/>
            <person name="Rohde M."/>
            <person name="Galperin M.Y."/>
            <person name="Jogler C."/>
        </authorList>
    </citation>
    <scope>NUCLEOTIDE SEQUENCE [LARGE SCALE GENOMIC DNA]</scope>
    <source>
        <strain evidence="6 7">Q31b</strain>
    </source>
</reference>
<dbReference type="InterPro" id="IPR011837">
    <property type="entry name" value="Glycogen_debranch_GlgX"/>
</dbReference>
<comment type="caution">
    <text evidence="6">The sequence shown here is derived from an EMBL/GenBank/DDBJ whole genome shotgun (WGS) entry which is preliminary data.</text>
</comment>
<dbReference type="AlphaFoldDB" id="A0A5C6EBQ7"/>
<dbReference type="SUPFAM" id="SSF81296">
    <property type="entry name" value="E set domains"/>
    <property type="match status" value="1"/>
</dbReference>
<feature type="domain" description="Glycosyl hydrolase family 13 catalytic" evidence="5">
    <location>
        <begin position="158"/>
        <end position="571"/>
    </location>
</feature>
<dbReference type="SUPFAM" id="SSF51011">
    <property type="entry name" value="Glycosyl hydrolase domain"/>
    <property type="match status" value="1"/>
</dbReference>
<dbReference type="Pfam" id="PF02922">
    <property type="entry name" value="CBM_48"/>
    <property type="match status" value="1"/>
</dbReference>
<keyword evidence="7" id="KW-1185">Reference proteome</keyword>
<dbReference type="Pfam" id="PF00128">
    <property type="entry name" value="Alpha-amylase"/>
    <property type="match status" value="1"/>
</dbReference>
<dbReference type="InterPro" id="IPR017853">
    <property type="entry name" value="GH"/>
</dbReference>
<dbReference type="OrthoDB" id="226102at2"/>
<dbReference type="RefSeq" id="WP_146598093.1">
    <property type="nucleotide sequence ID" value="NZ_SJPY01000001.1"/>
</dbReference>
<evidence type="ECO:0000256" key="4">
    <source>
        <dbReference type="ARBA" id="ARBA00023295"/>
    </source>
</evidence>
<dbReference type="InterPro" id="IPR013783">
    <property type="entry name" value="Ig-like_fold"/>
</dbReference>
<dbReference type="SMART" id="SM00642">
    <property type="entry name" value="Aamy"/>
    <property type="match status" value="1"/>
</dbReference>
<dbReference type="Gene3D" id="2.60.40.1180">
    <property type="entry name" value="Golgi alpha-mannosidase II"/>
    <property type="match status" value="1"/>
</dbReference>
<dbReference type="Gene3D" id="3.20.20.80">
    <property type="entry name" value="Glycosidases"/>
    <property type="match status" value="1"/>
</dbReference>